<evidence type="ECO:0008006" key="3">
    <source>
        <dbReference type="Google" id="ProtNLM"/>
    </source>
</evidence>
<name>A0ABS7FKB1_9ACTN</name>
<sequence>MSGARWRLHGLARNPGAPAGILLRILASGDDDVRRALLWRPGVPAEVHAAAASHPDAGVRLLLADNWYVPAARRALLAADPSAAVRAAVAAGPNPFHAEVPFEPLPAGTCVVLARDPDPAVREELALCRRTPAEARAVLVTDPEPDVRAIAVAWWEDPPEDVIDALLTDPSPHVREAAARAGYRTRPPLAAALLDGPGAAEVAADAPLDRPDATRLARSPDPSLRAAVAANPHLPADLADELSRDPDPAVRLAASLRPELTEEQRAAIDYAVEPGTVLDPPRWTAGPGVLRRCATSAHPVLRQAAARSPRLPPDLVETLARDPDTVVRALLAEHHPDAPADLLLRTLLESPLPARWTLLDHPAFPREALSRLADSDDPFLRTLIVHDPRCPPATVERLLTDPDDLVRLTMAADPRLPQPRILELLHDPDLAGAAASNPALPAEAVHAILTEAGIP</sequence>
<dbReference type="EMBL" id="JAIBOA010000001">
    <property type="protein sequence ID" value="MBW8480801.1"/>
    <property type="molecule type" value="Genomic_DNA"/>
</dbReference>
<dbReference type="Gene3D" id="1.25.10.10">
    <property type="entry name" value="Leucine-rich Repeat Variant"/>
    <property type="match status" value="2"/>
</dbReference>
<proteinExistence type="predicted"/>
<evidence type="ECO:0000313" key="1">
    <source>
        <dbReference type="EMBL" id="MBW8480801.1"/>
    </source>
</evidence>
<gene>
    <name evidence="1" type="ORF">K1Y72_00375</name>
</gene>
<dbReference type="SUPFAM" id="SSF48371">
    <property type="entry name" value="ARM repeat"/>
    <property type="match status" value="2"/>
</dbReference>
<protein>
    <recommendedName>
        <fullName evidence="3">Leucine rich repeat variant</fullName>
    </recommendedName>
</protein>
<comment type="caution">
    <text evidence="1">The sequence shown here is derived from an EMBL/GenBank/DDBJ whole genome shotgun (WGS) entry which is preliminary data.</text>
</comment>
<accession>A0ABS7FKB1</accession>
<dbReference type="RefSeq" id="WP_220162068.1">
    <property type="nucleotide sequence ID" value="NZ_JAIBOA010000001.1"/>
</dbReference>
<evidence type="ECO:0000313" key="2">
    <source>
        <dbReference type="Proteomes" id="UP000774570"/>
    </source>
</evidence>
<keyword evidence="2" id="KW-1185">Reference proteome</keyword>
<reference evidence="1 2" key="1">
    <citation type="submission" date="2021-07" db="EMBL/GenBank/DDBJ databases">
        <title>Actinomadura sp. PM05-2 isolated from lichen.</title>
        <authorList>
            <person name="Somphong A."/>
            <person name="Phongsopitanun W."/>
            <person name="Tanasupawat S."/>
            <person name="Peongsungnone V."/>
        </authorList>
    </citation>
    <scope>NUCLEOTIDE SEQUENCE [LARGE SCALE GENOMIC DNA]</scope>
    <source>
        <strain evidence="1 2">PM05-2</strain>
    </source>
</reference>
<organism evidence="1 2">
    <name type="scientific">Actinomadura parmotrematis</name>
    <dbReference type="NCBI Taxonomy" id="2864039"/>
    <lineage>
        <taxon>Bacteria</taxon>
        <taxon>Bacillati</taxon>
        <taxon>Actinomycetota</taxon>
        <taxon>Actinomycetes</taxon>
        <taxon>Streptosporangiales</taxon>
        <taxon>Thermomonosporaceae</taxon>
        <taxon>Actinomadura</taxon>
    </lineage>
</organism>
<dbReference type="InterPro" id="IPR016024">
    <property type="entry name" value="ARM-type_fold"/>
</dbReference>
<dbReference type="InterPro" id="IPR011989">
    <property type="entry name" value="ARM-like"/>
</dbReference>
<dbReference type="Proteomes" id="UP000774570">
    <property type="component" value="Unassembled WGS sequence"/>
</dbReference>